<dbReference type="AlphaFoldDB" id="A0A6P8AZY6"/>
<evidence type="ECO:0000256" key="1">
    <source>
        <dbReference type="SAM" id="Phobius"/>
    </source>
</evidence>
<name>A0A6P8AZY6_PYRGI</name>
<keyword evidence="1" id="KW-1133">Transmembrane helix</keyword>
<reference evidence="3" key="3">
    <citation type="submission" date="2025-08" db="UniProtKB">
        <authorList>
            <consortium name="RefSeq"/>
        </authorList>
    </citation>
    <scope>IDENTIFICATION</scope>
    <source>
        <strain evidence="3">NI907</strain>
    </source>
</reference>
<dbReference type="RefSeq" id="XP_030980369.1">
    <property type="nucleotide sequence ID" value="XM_031130283.1"/>
</dbReference>
<sequence length="443" mass="50561">MRPSDLVPRRFTNQTNRQLETRLNTPYCDLPWYHKWLRRQVRAQPQGLLFYPPDENLDDDSALDAHFLPLWCRIRALILQPGPTSIDAISNALVLENLVILKQDYDAMQSARDLVFSVLGWQTMLYKPDFSSYSSGGYTLLDEMDGCNSESRVCLNQHGLSSRNNLSDFLLGFGMMLPPRNHCAMPDPDDQLLFSRTKTILVKDVDAHVLTKVCSIKIQWVDSLSCHLELNRQSGILYVFRYPSFCLSALKEYRSQTRSERAGGGGDGSVLHRCGLMHHYDAGVPWGSEEDVTALLAEIILSYRLIFGQSKRSRATFRRLRPFTKIPPAEHDKVLWQLCGRKRPELLLHSGDGGVVDLVERDEYDLAGDFPHLRSRLTRLSAHAASRKPRSIRQLWQDNRDSTAWLAFWSVLIFGSVSVVLGLTQTVFQILSYFNDIKDNQKG</sequence>
<evidence type="ECO:0000313" key="2">
    <source>
        <dbReference type="Proteomes" id="UP000515153"/>
    </source>
</evidence>
<accession>A0A6P8AZY6</accession>
<keyword evidence="2" id="KW-1185">Reference proteome</keyword>
<protein>
    <submittedName>
        <fullName evidence="3">Uncharacterized protein</fullName>
    </submittedName>
</protein>
<dbReference type="KEGG" id="pgri:PgNI_10310"/>
<keyword evidence="1" id="KW-0472">Membrane</keyword>
<dbReference type="GeneID" id="41965191"/>
<reference evidence="2 3" key="1">
    <citation type="journal article" date="2019" name="Mol. Biol. Evol.">
        <title>Blast fungal genomes show frequent chromosomal changes, gene gains and losses, and effector gene turnover.</title>
        <authorList>
            <person name="Gomez Luciano L.B."/>
            <person name="Jason Tsai I."/>
            <person name="Chuma I."/>
            <person name="Tosa Y."/>
            <person name="Chen Y.H."/>
            <person name="Li J.Y."/>
            <person name="Li M.Y."/>
            <person name="Jade Lu M.Y."/>
            <person name="Nakayashiki H."/>
            <person name="Li W.H."/>
        </authorList>
    </citation>
    <scope>NUCLEOTIDE SEQUENCE [LARGE SCALE GENOMIC DNA]</scope>
    <source>
        <strain evidence="2 3">NI907</strain>
    </source>
</reference>
<feature type="transmembrane region" description="Helical" evidence="1">
    <location>
        <begin position="404"/>
        <end position="423"/>
    </location>
</feature>
<proteinExistence type="predicted"/>
<dbReference type="Proteomes" id="UP000515153">
    <property type="component" value="Chromosome VII"/>
</dbReference>
<evidence type="ECO:0000313" key="3">
    <source>
        <dbReference type="RefSeq" id="XP_030980369.1"/>
    </source>
</evidence>
<organism evidence="2 3">
    <name type="scientific">Pyricularia grisea</name>
    <name type="common">Crabgrass-specific blast fungus</name>
    <name type="synonym">Magnaporthe grisea</name>
    <dbReference type="NCBI Taxonomy" id="148305"/>
    <lineage>
        <taxon>Eukaryota</taxon>
        <taxon>Fungi</taxon>
        <taxon>Dikarya</taxon>
        <taxon>Ascomycota</taxon>
        <taxon>Pezizomycotina</taxon>
        <taxon>Sordariomycetes</taxon>
        <taxon>Sordariomycetidae</taxon>
        <taxon>Magnaporthales</taxon>
        <taxon>Pyriculariaceae</taxon>
        <taxon>Pyricularia</taxon>
    </lineage>
</organism>
<gene>
    <name evidence="3" type="ORF">PgNI_10310</name>
</gene>
<keyword evidence="1" id="KW-0812">Transmembrane</keyword>
<reference evidence="3" key="2">
    <citation type="submission" date="2019-10" db="EMBL/GenBank/DDBJ databases">
        <authorList>
            <consortium name="NCBI Genome Project"/>
        </authorList>
    </citation>
    <scope>NUCLEOTIDE SEQUENCE</scope>
    <source>
        <strain evidence="3">NI907</strain>
    </source>
</reference>